<evidence type="ECO:0000256" key="8">
    <source>
        <dbReference type="ARBA" id="ARBA00061350"/>
    </source>
</evidence>
<evidence type="ECO:0000256" key="10">
    <source>
        <dbReference type="SAM" id="MobiDB-lite"/>
    </source>
</evidence>
<sequence>MDEPKTGSNSPAPFLTKTYEMVDDPVTNSTVSWSRSGCSFVVWNPPEFAIHLLPKYFKHNNFSSFVRQLNTYGFRKIDPEQWEFANEEFIRGQRHLLKNIYRRKPVHSHSATNQGTGSVPLTETERNEYEGKIERLKKDNSLLQLELKRRQSENQGFEFQVESLCERLQNLECRQMQLMNSFAKLLKKPGFAFALMQQSQVDNKRRRLLKPASYFGLADQKQNSDAVLSLEQIEKLESSLNFWASFVYGIGEVFSEEVYDFGVRPQLSVGVAEEDLHVYDEPCSPTSHSTDHVDATPNSSSGIEPASVSVPAKANDFFWEQLLKEEETPDSACTKETVDKFR</sequence>
<dbReference type="Proteomes" id="UP000323000">
    <property type="component" value="Chromosome 9"/>
</dbReference>
<evidence type="ECO:0000256" key="1">
    <source>
        <dbReference type="ARBA" id="ARBA00004123"/>
    </source>
</evidence>
<proteinExistence type="inferred from homology"/>
<organism evidence="12 13">
    <name type="scientific">Acer yangbiense</name>
    <dbReference type="NCBI Taxonomy" id="1000413"/>
    <lineage>
        <taxon>Eukaryota</taxon>
        <taxon>Viridiplantae</taxon>
        <taxon>Streptophyta</taxon>
        <taxon>Embryophyta</taxon>
        <taxon>Tracheophyta</taxon>
        <taxon>Spermatophyta</taxon>
        <taxon>Magnoliopsida</taxon>
        <taxon>eudicotyledons</taxon>
        <taxon>Gunneridae</taxon>
        <taxon>Pentapetalae</taxon>
        <taxon>rosids</taxon>
        <taxon>malvids</taxon>
        <taxon>Sapindales</taxon>
        <taxon>Sapindaceae</taxon>
        <taxon>Hippocastanoideae</taxon>
        <taxon>Acereae</taxon>
        <taxon>Acer</taxon>
    </lineage>
</organism>
<dbReference type="InterPro" id="IPR000232">
    <property type="entry name" value="HSF_DNA-bd"/>
</dbReference>
<dbReference type="Pfam" id="PF00447">
    <property type="entry name" value="HSF_DNA-bind"/>
    <property type="match status" value="1"/>
</dbReference>
<dbReference type="PANTHER" id="PTHR10015:SF445">
    <property type="entry name" value="HEAT STRESS TRANSCRIPTION FACTOR A-4B-LIKE"/>
    <property type="match status" value="1"/>
</dbReference>
<keyword evidence="6" id="KW-0804">Transcription</keyword>
<keyword evidence="13" id="KW-1185">Reference proteome</keyword>
<evidence type="ECO:0000256" key="5">
    <source>
        <dbReference type="ARBA" id="ARBA00023125"/>
    </source>
</evidence>
<dbReference type="GO" id="GO:0034605">
    <property type="term" value="P:cellular response to heat"/>
    <property type="evidence" value="ECO:0007669"/>
    <property type="project" value="TreeGrafter"/>
</dbReference>
<dbReference type="GO" id="GO:0005634">
    <property type="term" value="C:nucleus"/>
    <property type="evidence" value="ECO:0007669"/>
    <property type="project" value="UniProtKB-SubCell"/>
</dbReference>
<reference evidence="13" key="1">
    <citation type="journal article" date="2019" name="Gigascience">
        <title>De novo genome assembly of the endangered Acer yangbiense, a plant species with extremely small populations endemic to Yunnan Province, China.</title>
        <authorList>
            <person name="Yang J."/>
            <person name="Wariss H.M."/>
            <person name="Tao L."/>
            <person name="Zhang R."/>
            <person name="Yun Q."/>
            <person name="Hollingsworth P."/>
            <person name="Dao Z."/>
            <person name="Luo G."/>
            <person name="Guo H."/>
            <person name="Ma Y."/>
            <person name="Sun W."/>
        </authorList>
    </citation>
    <scope>NUCLEOTIDE SEQUENCE [LARGE SCALE GENOMIC DNA]</scope>
    <source>
        <strain evidence="13">cv. Malutang</strain>
    </source>
</reference>
<dbReference type="GO" id="GO:0006357">
    <property type="term" value="P:regulation of transcription by RNA polymerase II"/>
    <property type="evidence" value="ECO:0007669"/>
    <property type="project" value="TreeGrafter"/>
</dbReference>
<keyword evidence="2" id="KW-0597">Phosphoprotein</keyword>
<dbReference type="Gene3D" id="1.10.10.10">
    <property type="entry name" value="Winged helix-like DNA-binding domain superfamily/Winged helix DNA-binding domain"/>
    <property type="match status" value="1"/>
</dbReference>
<feature type="coiled-coil region" evidence="9">
    <location>
        <begin position="119"/>
        <end position="181"/>
    </location>
</feature>
<dbReference type="InterPro" id="IPR036390">
    <property type="entry name" value="WH_DNA-bd_sf"/>
</dbReference>
<feature type="region of interest" description="Disordered" evidence="10">
    <location>
        <begin position="282"/>
        <end position="306"/>
    </location>
</feature>
<dbReference type="PRINTS" id="PR00056">
    <property type="entry name" value="HSFDOMAIN"/>
</dbReference>
<dbReference type="FunFam" id="1.10.10.10:FF:000057">
    <property type="entry name" value="Heat shock transcription factor 1"/>
    <property type="match status" value="1"/>
</dbReference>
<dbReference type="AlphaFoldDB" id="A0A5C7HG54"/>
<dbReference type="PROSITE" id="PS00434">
    <property type="entry name" value="HSF_DOMAIN"/>
    <property type="match status" value="1"/>
</dbReference>
<evidence type="ECO:0000256" key="4">
    <source>
        <dbReference type="ARBA" id="ARBA00023016"/>
    </source>
</evidence>
<evidence type="ECO:0000256" key="7">
    <source>
        <dbReference type="ARBA" id="ARBA00023242"/>
    </source>
</evidence>
<dbReference type="EMBL" id="VAHF01000009">
    <property type="protein sequence ID" value="TXG55728.1"/>
    <property type="molecule type" value="Genomic_DNA"/>
</dbReference>
<keyword evidence="5" id="KW-0238">DNA-binding</keyword>
<dbReference type="PANTHER" id="PTHR10015">
    <property type="entry name" value="HEAT SHOCK TRANSCRIPTION FACTOR"/>
    <property type="match status" value="1"/>
</dbReference>
<dbReference type="GO" id="GO:0000978">
    <property type="term" value="F:RNA polymerase II cis-regulatory region sequence-specific DNA binding"/>
    <property type="evidence" value="ECO:0007669"/>
    <property type="project" value="TreeGrafter"/>
</dbReference>
<protein>
    <recommendedName>
        <fullName evidence="11">HSF-type DNA-binding domain-containing protein</fullName>
    </recommendedName>
</protein>
<evidence type="ECO:0000256" key="6">
    <source>
        <dbReference type="ARBA" id="ARBA00023163"/>
    </source>
</evidence>
<gene>
    <name evidence="12" type="ORF">EZV62_020984</name>
</gene>
<dbReference type="GO" id="GO:0003700">
    <property type="term" value="F:DNA-binding transcription factor activity"/>
    <property type="evidence" value="ECO:0007669"/>
    <property type="project" value="InterPro"/>
</dbReference>
<keyword evidence="3" id="KW-0805">Transcription regulation</keyword>
<dbReference type="OrthoDB" id="60033at2759"/>
<accession>A0A5C7HG54</accession>
<evidence type="ECO:0000256" key="3">
    <source>
        <dbReference type="ARBA" id="ARBA00023015"/>
    </source>
</evidence>
<evidence type="ECO:0000313" key="12">
    <source>
        <dbReference type="EMBL" id="TXG55728.1"/>
    </source>
</evidence>
<evidence type="ECO:0000259" key="11">
    <source>
        <dbReference type="PROSITE" id="PS00434"/>
    </source>
</evidence>
<evidence type="ECO:0000256" key="2">
    <source>
        <dbReference type="ARBA" id="ARBA00022553"/>
    </source>
</evidence>
<keyword evidence="9" id="KW-0175">Coiled coil</keyword>
<comment type="subcellular location">
    <subcellularLocation>
        <location evidence="1">Nucleus</location>
    </subcellularLocation>
</comment>
<name>A0A5C7HG54_9ROSI</name>
<dbReference type="SMART" id="SM00415">
    <property type="entry name" value="HSF"/>
    <property type="match status" value="1"/>
</dbReference>
<evidence type="ECO:0000313" key="13">
    <source>
        <dbReference type="Proteomes" id="UP000323000"/>
    </source>
</evidence>
<comment type="similarity">
    <text evidence="8">Belongs to the HSF family. Class A subfamily.</text>
</comment>
<dbReference type="InterPro" id="IPR036388">
    <property type="entry name" value="WH-like_DNA-bd_sf"/>
</dbReference>
<feature type="domain" description="HSF-type DNA-binding" evidence="11">
    <location>
        <begin position="53"/>
        <end position="77"/>
    </location>
</feature>
<comment type="caution">
    <text evidence="12">The sequence shown here is derived from an EMBL/GenBank/DDBJ whole genome shotgun (WGS) entry which is preliminary data.</text>
</comment>
<dbReference type="SUPFAM" id="SSF46785">
    <property type="entry name" value="Winged helix' DNA-binding domain"/>
    <property type="match status" value="1"/>
</dbReference>
<keyword evidence="4" id="KW-0346">Stress response</keyword>
<evidence type="ECO:0000256" key="9">
    <source>
        <dbReference type="SAM" id="Coils"/>
    </source>
</evidence>
<keyword evidence="7" id="KW-0539">Nucleus</keyword>